<accession>A0A813QLZ7</accession>
<dbReference type="AlphaFoldDB" id="A0A813QLZ7"/>
<gene>
    <name evidence="1" type="ORF">BJG266_LOCUS2952</name>
    <name evidence="2" type="ORF">QVE165_LOCUS2482</name>
</gene>
<sequence length="365" mass="42651">MEKYNHSKIETFSDEVFFEIFDRLSPSDLYKTFYGLNIRFNTILNDSRMRFRDNLSSLNPKQFHSYVQNILPQIIDRLISFTFGTYDTDEYQQVNLFLNKYSIDLSLFKHLRTLVIIKMTIADVSIVQSALVHLIHLVNIRFSVDSNDVDTTSFVHIGNELLTGPKLKRVKMDMCARTTFEHITKLSNIEQLSIVWCQMQELTHLLQYSPCLSTLKATICGINDADLWTQTIRGSLNTKCSLRLNSLKLVIDSIRFDYLLLLLHELKQLRSLWLLLNHHEYMDAEKWENLFQTSLIQLDQLDLTIALTKPFLSVNTPGQLVMLSTPHIACTKFNSKFWFNRGWRAKLDEYDHCVRLTVSNHTVLI</sequence>
<reference evidence="2" key="1">
    <citation type="submission" date="2021-02" db="EMBL/GenBank/DDBJ databases">
        <authorList>
            <person name="Nowell W R."/>
        </authorList>
    </citation>
    <scope>NUCLEOTIDE SEQUENCE</scope>
</reference>
<dbReference type="Proteomes" id="UP000663832">
    <property type="component" value="Unassembled WGS sequence"/>
</dbReference>
<protein>
    <recommendedName>
        <fullName evidence="4">F-box domain-containing protein</fullName>
    </recommendedName>
</protein>
<organism evidence="2 3">
    <name type="scientific">Adineta steineri</name>
    <dbReference type="NCBI Taxonomy" id="433720"/>
    <lineage>
        <taxon>Eukaryota</taxon>
        <taxon>Metazoa</taxon>
        <taxon>Spiralia</taxon>
        <taxon>Gnathifera</taxon>
        <taxon>Rotifera</taxon>
        <taxon>Eurotatoria</taxon>
        <taxon>Bdelloidea</taxon>
        <taxon>Adinetida</taxon>
        <taxon>Adinetidae</taxon>
        <taxon>Adineta</taxon>
    </lineage>
</organism>
<evidence type="ECO:0000313" key="3">
    <source>
        <dbReference type="Proteomes" id="UP000663832"/>
    </source>
</evidence>
<keyword evidence="3" id="KW-1185">Reference proteome</keyword>
<comment type="caution">
    <text evidence="2">The sequence shown here is derived from an EMBL/GenBank/DDBJ whole genome shotgun (WGS) entry which is preliminary data.</text>
</comment>
<dbReference type="SUPFAM" id="SSF52047">
    <property type="entry name" value="RNI-like"/>
    <property type="match status" value="1"/>
</dbReference>
<evidence type="ECO:0008006" key="4">
    <source>
        <dbReference type="Google" id="ProtNLM"/>
    </source>
</evidence>
<dbReference type="Proteomes" id="UP000663877">
    <property type="component" value="Unassembled WGS sequence"/>
</dbReference>
<dbReference type="OrthoDB" id="9994606at2759"/>
<dbReference type="EMBL" id="CAJNOM010000008">
    <property type="protein sequence ID" value="CAF0768779.1"/>
    <property type="molecule type" value="Genomic_DNA"/>
</dbReference>
<evidence type="ECO:0000313" key="2">
    <source>
        <dbReference type="EMBL" id="CAF0768779.1"/>
    </source>
</evidence>
<dbReference type="EMBL" id="CAJNOI010000007">
    <property type="protein sequence ID" value="CAF0760062.1"/>
    <property type="molecule type" value="Genomic_DNA"/>
</dbReference>
<proteinExistence type="predicted"/>
<evidence type="ECO:0000313" key="1">
    <source>
        <dbReference type="EMBL" id="CAF0760062.1"/>
    </source>
</evidence>
<name>A0A813QLZ7_9BILA</name>